<proteinExistence type="predicted"/>
<keyword evidence="1" id="KW-1133">Transmembrane helix</keyword>
<evidence type="ECO:0000259" key="3">
    <source>
        <dbReference type="Pfam" id="PF05239"/>
    </source>
</evidence>
<dbReference type="InterPro" id="IPR005652">
    <property type="entry name" value="Photo_RC_H"/>
</dbReference>
<dbReference type="NCBIfam" id="TIGR01150">
    <property type="entry name" value="puhA"/>
    <property type="match status" value="1"/>
</dbReference>
<accession>A0ABT8ADF3</accession>
<dbReference type="Gene3D" id="4.10.540.10">
    <property type="entry name" value="Photosynthetic reaction centre, H subunit, N-terminal domain"/>
    <property type="match status" value="1"/>
</dbReference>
<dbReference type="InterPro" id="IPR014747">
    <property type="entry name" value="Bac_photo_RC_H_C"/>
</dbReference>
<reference evidence="5" key="1">
    <citation type="journal article" date="2019" name="Int. J. Syst. Evol. Microbiol.">
        <title>The Global Catalogue of Microorganisms (GCM) 10K type strain sequencing project: providing services to taxonomists for standard genome sequencing and annotation.</title>
        <authorList>
            <consortium name="The Broad Institute Genomics Platform"/>
            <consortium name="The Broad Institute Genome Sequencing Center for Infectious Disease"/>
            <person name="Wu L."/>
            <person name="Ma J."/>
        </authorList>
    </citation>
    <scope>NUCLEOTIDE SEQUENCE [LARGE SCALE GENOMIC DNA]</scope>
    <source>
        <strain evidence="5">CECT 7131</strain>
    </source>
</reference>
<feature type="domain" description="PRC-barrel" evidence="3">
    <location>
        <begin position="146"/>
        <end position="197"/>
    </location>
</feature>
<dbReference type="EMBL" id="JAUFPN010000195">
    <property type="protein sequence ID" value="MDN3567568.1"/>
    <property type="molecule type" value="Genomic_DNA"/>
</dbReference>
<dbReference type="Pfam" id="PF03967">
    <property type="entry name" value="PRCH"/>
    <property type="match status" value="1"/>
</dbReference>
<dbReference type="SUPFAM" id="SSF50346">
    <property type="entry name" value="PRC-barrel domain"/>
    <property type="match status" value="1"/>
</dbReference>
<dbReference type="InterPro" id="IPR037097">
    <property type="entry name" value="Photo_RC_H_N_sf"/>
</dbReference>
<dbReference type="Proteomes" id="UP001529369">
    <property type="component" value="Unassembled WGS sequence"/>
</dbReference>
<dbReference type="InterPro" id="IPR011033">
    <property type="entry name" value="PRC_barrel-like_sf"/>
</dbReference>
<feature type="domain" description="Photosynthetic reaction centre H subunit N-terminal" evidence="2">
    <location>
        <begin position="6"/>
        <end position="134"/>
    </location>
</feature>
<evidence type="ECO:0000313" key="4">
    <source>
        <dbReference type="EMBL" id="MDN3567568.1"/>
    </source>
</evidence>
<organism evidence="4 5">
    <name type="scientific">Paeniroseomonas aquatica</name>
    <dbReference type="NCBI Taxonomy" id="373043"/>
    <lineage>
        <taxon>Bacteria</taxon>
        <taxon>Pseudomonadati</taxon>
        <taxon>Pseudomonadota</taxon>
        <taxon>Alphaproteobacteria</taxon>
        <taxon>Acetobacterales</taxon>
        <taxon>Acetobacteraceae</taxon>
        <taxon>Paeniroseomonas</taxon>
    </lineage>
</organism>
<dbReference type="Gene3D" id="3.90.50.10">
    <property type="entry name" value="Photosynthetic Reaction Center, subunit H, domain 2"/>
    <property type="match status" value="1"/>
</dbReference>
<protein>
    <submittedName>
        <fullName evidence="4">Photosynthetic reaction center subunit H</fullName>
    </submittedName>
</protein>
<dbReference type="InterPro" id="IPR015810">
    <property type="entry name" value="Photo_RC_H_N"/>
</dbReference>
<dbReference type="InterPro" id="IPR027275">
    <property type="entry name" value="PRC-brl_dom"/>
</dbReference>
<sequence>MQSELINTHVDLALISLYVFWVAFAALIYYLVRESRREGFPLLNEVRGELVVRNPMTPPPPKSFLTLHHGRIVPETPERDLTGLLSPLGLLPGAPLQPLGNPMADGVGPASYALRADVSDMTFDDNTPKIVPLRTAPAYSIAAEDPNPVGFAVITADGRVAGTVVDAWVDRSDMLIRYLEADAEGTTGQRRIVFPMFLATIDRNRREVNVVSVMSHQFLEAPGLQNPDTITLREEDRISGYFAGGHMYATPSRFGPVV</sequence>
<name>A0ABT8ADF3_9PROT</name>
<comment type="caution">
    <text evidence="4">The sequence shown here is derived from an EMBL/GenBank/DDBJ whole genome shotgun (WGS) entry which is preliminary data.</text>
</comment>
<dbReference type="SUPFAM" id="SSF81490">
    <property type="entry name" value="Photosystem II reaction centre subunit H, transmembrane region"/>
    <property type="match status" value="1"/>
</dbReference>
<keyword evidence="1" id="KW-0472">Membrane</keyword>
<evidence type="ECO:0000313" key="5">
    <source>
        <dbReference type="Proteomes" id="UP001529369"/>
    </source>
</evidence>
<evidence type="ECO:0000259" key="2">
    <source>
        <dbReference type="Pfam" id="PF03967"/>
    </source>
</evidence>
<evidence type="ECO:0000256" key="1">
    <source>
        <dbReference type="SAM" id="Phobius"/>
    </source>
</evidence>
<dbReference type="RefSeq" id="WP_290319613.1">
    <property type="nucleotide sequence ID" value="NZ_JAUFPN010000195.1"/>
</dbReference>
<dbReference type="Pfam" id="PF05239">
    <property type="entry name" value="PRC"/>
    <property type="match status" value="1"/>
</dbReference>
<gene>
    <name evidence="4" type="primary">puhA</name>
    <name evidence="4" type="ORF">QWZ14_24585</name>
</gene>
<keyword evidence="1" id="KW-0812">Transmembrane</keyword>
<feature type="transmembrane region" description="Helical" evidence="1">
    <location>
        <begin position="12"/>
        <end position="32"/>
    </location>
</feature>
<keyword evidence="5" id="KW-1185">Reference proteome</keyword>